<organism evidence="7 8">
    <name type="scientific">Candidatus Desulfacyla euxinica</name>
    <dbReference type="NCBI Taxonomy" id="2841693"/>
    <lineage>
        <taxon>Bacteria</taxon>
        <taxon>Deltaproteobacteria</taxon>
        <taxon>Candidatus Desulfacyla</taxon>
    </lineage>
</organism>
<dbReference type="InterPro" id="IPR010280">
    <property type="entry name" value="U5_MeTrfase_fam"/>
</dbReference>
<feature type="active site" evidence="5">
    <location>
        <position position="421"/>
    </location>
</feature>
<feature type="binding site" evidence="4">
    <location>
        <position position="394"/>
    </location>
    <ligand>
        <name>S-adenosyl-L-methionine</name>
        <dbReference type="ChEBI" id="CHEBI:59789"/>
    </ligand>
</feature>
<accession>A0A8J6N187</accession>
<reference evidence="7 8" key="1">
    <citation type="submission" date="2020-08" db="EMBL/GenBank/DDBJ databases">
        <title>Bridging the membrane lipid divide: bacteria of the FCB group superphylum have the potential to synthesize archaeal ether lipids.</title>
        <authorList>
            <person name="Villanueva L."/>
            <person name="Von Meijenfeldt F.A.B."/>
            <person name="Westbye A.B."/>
            <person name="Yadav S."/>
            <person name="Hopmans E.C."/>
            <person name="Dutilh B.E."/>
            <person name="Sinninghe Damste J.S."/>
        </authorList>
    </citation>
    <scope>NUCLEOTIDE SEQUENCE [LARGE SCALE GENOMIC DNA]</scope>
    <source>
        <strain evidence="7">NIOZ-UU27</strain>
    </source>
</reference>
<dbReference type="PROSITE" id="PS51687">
    <property type="entry name" value="SAM_MT_RNA_M5U"/>
    <property type="match status" value="1"/>
</dbReference>
<dbReference type="AlphaFoldDB" id="A0A8J6N187"/>
<dbReference type="FunFam" id="2.40.50.140:FF:000097">
    <property type="entry name" value="23S rRNA (uracil(1939)-C(5))-methyltransferase RlmD"/>
    <property type="match status" value="1"/>
</dbReference>
<evidence type="ECO:0000313" key="8">
    <source>
        <dbReference type="Proteomes" id="UP000650524"/>
    </source>
</evidence>
<dbReference type="PROSITE" id="PS01230">
    <property type="entry name" value="TRMA_1"/>
    <property type="match status" value="1"/>
</dbReference>
<gene>
    <name evidence="7" type="primary">rlmD</name>
    <name evidence="7" type="ORF">H8E19_12165</name>
</gene>
<feature type="binding site" evidence="4">
    <location>
        <position position="349"/>
    </location>
    <ligand>
        <name>S-adenosyl-L-methionine</name>
        <dbReference type="ChEBI" id="CHEBI:59789"/>
    </ligand>
</feature>
<dbReference type="SUPFAM" id="SSF50249">
    <property type="entry name" value="Nucleic acid-binding proteins"/>
    <property type="match status" value="1"/>
</dbReference>
<dbReference type="PROSITE" id="PS01231">
    <property type="entry name" value="TRMA_2"/>
    <property type="match status" value="1"/>
</dbReference>
<dbReference type="Pfam" id="PF01938">
    <property type="entry name" value="TRAM"/>
    <property type="match status" value="1"/>
</dbReference>
<dbReference type="FunFam" id="2.40.50.1070:FF:000003">
    <property type="entry name" value="23S rRNA (Uracil-5-)-methyltransferase RumA"/>
    <property type="match status" value="1"/>
</dbReference>
<dbReference type="Pfam" id="PF05958">
    <property type="entry name" value="tRNA_U5-meth_tr"/>
    <property type="match status" value="1"/>
</dbReference>
<evidence type="ECO:0000256" key="3">
    <source>
        <dbReference type="ARBA" id="ARBA00022691"/>
    </source>
</evidence>
<dbReference type="FunFam" id="3.40.50.150:FF:000009">
    <property type="entry name" value="23S rRNA (Uracil(1939)-C(5))-methyltransferase RlmD"/>
    <property type="match status" value="1"/>
</dbReference>
<evidence type="ECO:0000256" key="4">
    <source>
        <dbReference type="PROSITE-ProRule" id="PRU01024"/>
    </source>
</evidence>
<dbReference type="EMBL" id="JACNJD010000259">
    <property type="protein sequence ID" value="MBC8178152.1"/>
    <property type="molecule type" value="Genomic_DNA"/>
</dbReference>
<comment type="similarity">
    <text evidence="4">Belongs to the class I-like SAM-binding methyltransferase superfamily. RNA M5U methyltransferase family.</text>
</comment>
<feature type="binding site" evidence="4">
    <location>
        <position position="328"/>
    </location>
    <ligand>
        <name>S-adenosyl-L-methionine</name>
        <dbReference type="ChEBI" id="CHEBI:59789"/>
    </ligand>
</feature>
<feature type="domain" description="TRAM" evidence="6">
    <location>
        <begin position="3"/>
        <end position="61"/>
    </location>
</feature>
<dbReference type="InterPro" id="IPR012340">
    <property type="entry name" value="NA-bd_OB-fold"/>
</dbReference>
<keyword evidence="3 4" id="KW-0949">S-adenosyl-L-methionine</keyword>
<dbReference type="PROSITE" id="PS50926">
    <property type="entry name" value="TRAM"/>
    <property type="match status" value="1"/>
</dbReference>
<evidence type="ECO:0000256" key="5">
    <source>
        <dbReference type="PROSITE-ProRule" id="PRU10015"/>
    </source>
</evidence>
<evidence type="ECO:0000313" key="7">
    <source>
        <dbReference type="EMBL" id="MBC8178152.1"/>
    </source>
</evidence>
<dbReference type="Gene3D" id="3.40.50.150">
    <property type="entry name" value="Vaccinia Virus protein VP39"/>
    <property type="match status" value="1"/>
</dbReference>
<dbReference type="Proteomes" id="UP000650524">
    <property type="component" value="Unassembled WGS sequence"/>
</dbReference>
<dbReference type="InterPro" id="IPR030391">
    <property type="entry name" value="MeTrfase_TrmA_CS"/>
</dbReference>
<evidence type="ECO:0000259" key="6">
    <source>
        <dbReference type="PROSITE" id="PS50926"/>
    </source>
</evidence>
<name>A0A8J6N187_9DELT</name>
<comment type="caution">
    <text evidence="7">The sequence shown here is derived from an EMBL/GenBank/DDBJ whole genome shotgun (WGS) entry which is preliminary data.</text>
</comment>
<dbReference type="EC" id="2.1.1.190" evidence="7"/>
<dbReference type="NCBIfam" id="TIGR00479">
    <property type="entry name" value="rumA"/>
    <property type="match status" value="1"/>
</dbReference>
<dbReference type="InterPro" id="IPR002792">
    <property type="entry name" value="TRAM_dom"/>
</dbReference>
<dbReference type="SUPFAM" id="SSF53335">
    <property type="entry name" value="S-adenosyl-L-methionine-dependent methyltransferases"/>
    <property type="match status" value="1"/>
</dbReference>
<proteinExistence type="inferred from homology"/>
<dbReference type="GO" id="GO:0070041">
    <property type="term" value="F:rRNA (uridine-C5-)-methyltransferase activity"/>
    <property type="evidence" value="ECO:0007669"/>
    <property type="project" value="UniProtKB-ARBA"/>
</dbReference>
<sequence length="464" mass="52217">MTAIRKGEIIEIAIENMAYGGRGIGRLDGLVVFVKGGIPGDRIKARIYKKKKDYAEAGMVELISPSPDREDAPCPYFGYCGGCQWQNVAYEKQLEFKREHVQEPLERIGGIKDVTVRPVIPSENRFAYRNKMEFSFSDRRWYLPEEFDVDKRRDEVALGLHVPGTYQKVIDIEACLLQQETGNRILNMVSEYVKNSGIPVYGLKSHQGFWRFLMIRYSVAFDEWMVNLVTSEERLEYVQPLSDLLVRRFDGIKTVVNNINSRGASIAVGEKEAVLYGDGYIRDRIGGFTFQISANSFFQTNSRGAGQLYETMAAYAEIEGSETVLDLYSGTGTIPIFLADRVRSVTGIEISRSATTDAVRNAEENGVENCRFICGDIREKLADITFRPDLLIIDPPRAGMHKDVLAGAMALSPEKIVYISCNPATLARDLSEMSNGYEILEIQPVDMFPHTYHVEAVAKLAFRS</sequence>
<keyword evidence="2 4" id="KW-0808">Transferase</keyword>
<dbReference type="InterPro" id="IPR029063">
    <property type="entry name" value="SAM-dependent_MTases_sf"/>
</dbReference>
<evidence type="ECO:0000256" key="2">
    <source>
        <dbReference type="ARBA" id="ARBA00022679"/>
    </source>
</evidence>
<evidence type="ECO:0000256" key="1">
    <source>
        <dbReference type="ARBA" id="ARBA00022603"/>
    </source>
</evidence>
<protein>
    <submittedName>
        <fullName evidence="7">23S rRNA (Uracil(1939)-C(5))-methyltransferase RlmD</fullName>
        <ecNumber evidence="7">2.1.1.190</ecNumber>
    </submittedName>
</protein>
<dbReference type="CDD" id="cd02440">
    <property type="entry name" value="AdoMet_MTases"/>
    <property type="match status" value="1"/>
</dbReference>
<feature type="active site" description="Nucleophile" evidence="4">
    <location>
        <position position="421"/>
    </location>
</feature>
<dbReference type="InterPro" id="IPR030390">
    <property type="entry name" value="MeTrfase_TrmA_AS"/>
</dbReference>
<feature type="binding site" evidence="4">
    <location>
        <position position="299"/>
    </location>
    <ligand>
        <name>S-adenosyl-L-methionine</name>
        <dbReference type="ChEBI" id="CHEBI:59789"/>
    </ligand>
</feature>
<keyword evidence="1 4" id="KW-0489">Methyltransferase</keyword>
<dbReference type="PANTHER" id="PTHR11061:SF30">
    <property type="entry name" value="TRNA (URACIL(54)-C(5))-METHYLTRANSFERASE"/>
    <property type="match status" value="1"/>
</dbReference>
<dbReference type="Gene3D" id="2.40.50.140">
    <property type="entry name" value="Nucleic acid-binding proteins"/>
    <property type="match status" value="1"/>
</dbReference>
<dbReference type="Gene3D" id="2.40.50.1070">
    <property type="match status" value="1"/>
</dbReference>
<dbReference type="PANTHER" id="PTHR11061">
    <property type="entry name" value="RNA M5U METHYLTRANSFERASE"/>
    <property type="match status" value="1"/>
</dbReference>